<dbReference type="RefSeq" id="WP_106155211.1">
    <property type="nucleotide sequence ID" value="NZ_RWYU02000011.1"/>
</dbReference>
<evidence type="ECO:0000313" key="4">
    <source>
        <dbReference type="Proteomes" id="UP000282800"/>
    </source>
</evidence>
<dbReference type="InterPro" id="IPR027417">
    <property type="entry name" value="P-loop_NTPase"/>
</dbReference>
<dbReference type="AlphaFoldDB" id="A0A482TZ20"/>
<dbReference type="GO" id="GO:0003677">
    <property type="term" value="F:DNA binding"/>
    <property type="evidence" value="ECO:0007669"/>
    <property type="project" value="UniProtKB-KW"/>
</dbReference>
<dbReference type="OrthoDB" id="9783370at2"/>
<keyword evidence="1" id="KW-0238">DNA-binding</keyword>
<dbReference type="SMART" id="SM00382">
    <property type="entry name" value="AAA"/>
    <property type="match status" value="1"/>
</dbReference>
<evidence type="ECO:0000256" key="1">
    <source>
        <dbReference type="ARBA" id="ARBA00023125"/>
    </source>
</evidence>
<dbReference type="SUPFAM" id="SSF52540">
    <property type="entry name" value="P-loop containing nucleoside triphosphate hydrolases"/>
    <property type="match status" value="1"/>
</dbReference>
<dbReference type="SUPFAM" id="SSF46785">
    <property type="entry name" value="Winged helix' DNA-binding domain"/>
    <property type="match status" value="1"/>
</dbReference>
<dbReference type="InterPro" id="IPR036390">
    <property type="entry name" value="WH_DNA-bd_sf"/>
</dbReference>
<sequence length="440" mass="49246">MHVVIDHPTRDREYAVVQQLAPQPRSIADTGLDEALLGDLVCKHLHESGVLDIGRLADRLALSGAVVDEVLGQLRKDGSVEVLGQNGGSSGLRYGLTERGRMAARDAFARSGYLGAAPIPVSLYCALLKLQTIHHGRVTERAVRAAYSGVVLAEDLLERLGVAMNSGRAMMIYGPSGTGKTYISSRLIRLLNEAIWVPHAVVIGDAVLQIYDPQIHCRLESEQPASLLLDQGIDRRLLCCSRPLLTTGGELTMDQLEIRHDPISRQYHAPLQLKASNGLFIVDDLGRQRMPPAELLNRWIVPMEERRDFLNLGGGRHCVVPFDLILVFSTNINPLDLADDAFLRRIGYKLPFGYLKRDQYERIWRQELDKRGQTFDAALLDHVLTELHGAEGVPLLPCQPRDLIDMALDRQRYLDRSGPLTADDLDWAWRNYFVQLEFLE</sequence>
<dbReference type="Proteomes" id="UP000282800">
    <property type="component" value="Unassembled WGS sequence"/>
</dbReference>
<dbReference type="InterPro" id="IPR003593">
    <property type="entry name" value="AAA+_ATPase"/>
</dbReference>
<proteinExistence type="predicted"/>
<accession>A0A482TZ20</accession>
<feature type="domain" description="AAA+ ATPase" evidence="2">
    <location>
        <begin position="166"/>
        <end position="352"/>
    </location>
</feature>
<organism evidence="3 4">
    <name type="scientific">Pseudomonas songnenensis</name>
    <dbReference type="NCBI Taxonomy" id="1176259"/>
    <lineage>
        <taxon>Bacteria</taxon>
        <taxon>Pseudomonadati</taxon>
        <taxon>Pseudomonadota</taxon>
        <taxon>Gammaproteobacteria</taxon>
        <taxon>Pseudomonadales</taxon>
        <taxon>Pseudomonadaceae</taxon>
        <taxon>Pseudomonas</taxon>
    </lineage>
</organism>
<dbReference type="EMBL" id="RWYU02000011">
    <property type="protein sequence ID" value="RYJ59490.1"/>
    <property type="molecule type" value="Genomic_DNA"/>
</dbReference>
<evidence type="ECO:0000259" key="2">
    <source>
        <dbReference type="SMART" id="SM00382"/>
    </source>
</evidence>
<reference evidence="3 4" key="1">
    <citation type="submission" date="2019-01" db="EMBL/GenBank/DDBJ databases">
        <title>High-quality draft genome of. Pseudomonas songnenensis str. L103, a full-fledged denitrifier isolated from 100 meters deep aquifer in a heavily nitrogen fertilized agricultural area.</title>
        <authorList>
            <person name="Liu M."/>
            <person name="Liu B."/>
        </authorList>
    </citation>
    <scope>NUCLEOTIDE SEQUENCE [LARGE SCALE GENOMIC DNA]</scope>
    <source>
        <strain evidence="3 4">L103</strain>
    </source>
</reference>
<evidence type="ECO:0000313" key="3">
    <source>
        <dbReference type="EMBL" id="RYJ59490.1"/>
    </source>
</evidence>
<comment type="caution">
    <text evidence="3">The sequence shown here is derived from an EMBL/GenBank/DDBJ whole genome shotgun (WGS) entry which is preliminary data.</text>
</comment>
<protein>
    <submittedName>
        <fullName evidence="3">AAA family ATPase</fullName>
    </submittedName>
</protein>
<gene>
    <name evidence="3" type="ORF">EJA06_021740</name>
</gene>
<name>A0A482TZ20_9PSED</name>
<dbReference type="Gene3D" id="3.40.50.300">
    <property type="entry name" value="P-loop containing nucleotide triphosphate hydrolases"/>
    <property type="match status" value="1"/>
</dbReference>